<feature type="compositionally biased region" description="Basic and acidic residues" evidence="2">
    <location>
        <begin position="71"/>
        <end position="96"/>
    </location>
</feature>
<feature type="compositionally biased region" description="Polar residues" evidence="2">
    <location>
        <begin position="122"/>
        <end position="131"/>
    </location>
</feature>
<reference evidence="4" key="1">
    <citation type="journal article" date="2023" name="Commun. Biol.">
        <title>Genome analysis of Parmales, the sister group of diatoms, reveals the evolutionary specialization of diatoms from phago-mixotrophs to photoautotrophs.</title>
        <authorList>
            <person name="Ban H."/>
            <person name="Sato S."/>
            <person name="Yoshikawa S."/>
            <person name="Yamada K."/>
            <person name="Nakamura Y."/>
            <person name="Ichinomiya M."/>
            <person name="Sato N."/>
            <person name="Blanc-Mathieu R."/>
            <person name="Endo H."/>
            <person name="Kuwata A."/>
            <person name="Ogata H."/>
        </authorList>
    </citation>
    <scope>NUCLEOTIDE SEQUENCE [LARGE SCALE GENOMIC DNA]</scope>
</reference>
<dbReference type="InterPro" id="IPR008862">
    <property type="entry name" value="Tcp11"/>
</dbReference>
<proteinExistence type="inferred from homology"/>
<evidence type="ECO:0000256" key="1">
    <source>
        <dbReference type="ARBA" id="ARBA00010954"/>
    </source>
</evidence>
<dbReference type="GO" id="GO:0007165">
    <property type="term" value="P:signal transduction"/>
    <property type="evidence" value="ECO:0007669"/>
    <property type="project" value="TreeGrafter"/>
</dbReference>
<keyword evidence="4" id="KW-1185">Reference proteome</keyword>
<comment type="similarity">
    <text evidence="1">Belongs to the TCP11 family.</text>
</comment>
<name>A0A9W7GDL5_9STRA</name>
<comment type="caution">
    <text evidence="3">The sequence shown here is derived from an EMBL/GenBank/DDBJ whole genome shotgun (WGS) entry which is preliminary data.</text>
</comment>
<dbReference type="PANTHER" id="PTHR12832:SF11">
    <property type="entry name" value="LD23868P"/>
    <property type="match status" value="1"/>
</dbReference>
<gene>
    <name evidence="3" type="ORF">TrCOL_g9243</name>
</gene>
<feature type="compositionally biased region" description="Low complexity" evidence="2">
    <location>
        <begin position="494"/>
        <end position="512"/>
    </location>
</feature>
<dbReference type="PANTHER" id="PTHR12832">
    <property type="entry name" value="TESTIS-SPECIFIC PROTEIN PBS13 T-COMPLEX 11"/>
    <property type="match status" value="1"/>
</dbReference>
<dbReference type="EMBL" id="BRYA01001469">
    <property type="protein sequence ID" value="GMI44101.1"/>
    <property type="molecule type" value="Genomic_DNA"/>
</dbReference>
<accession>A0A9W7GDL5</accession>
<organism evidence="3 4">
    <name type="scientific">Triparma columacea</name>
    <dbReference type="NCBI Taxonomy" id="722753"/>
    <lineage>
        <taxon>Eukaryota</taxon>
        <taxon>Sar</taxon>
        <taxon>Stramenopiles</taxon>
        <taxon>Ochrophyta</taxon>
        <taxon>Bolidophyceae</taxon>
        <taxon>Parmales</taxon>
        <taxon>Triparmaceae</taxon>
        <taxon>Triparma</taxon>
    </lineage>
</organism>
<feature type="compositionally biased region" description="Low complexity" evidence="2">
    <location>
        <begin position="132"/>
        <end position="155"/>
    </location>
</feature>
<sequence>MAFFLKLNDTADGGSPVMGLPPSTLFAPDSPRPSKFAPLTPPPTLNRVTGAQKTRSVVAARNACHARRTTGIRERREERAKLTEENLSRRVEEANMRRAAKLSRQKARLEEHHRRVDLLRSPKSTPLSTPMGSPLGSPGESEGYSSMFSSSPEKSPCVPYSKLFPPTFSLSEVSRDSPTFPPKASPRRVEERLKRASRRRRALAQDRERQSALASERSSAAAVRREKKLGERRRAARDNVERAREVCRTVSAARQVQGWARRRKRRGEVLLALGEDLAKLASCFEEGKEFEGVVGAMRGRPVVDAASAFLAKLLGSGSPSSPRNFLSSLLMTRFPNDTIDDSSSALSQRVLFVGRRVLDQLKAGPRSHLLQNLTAHVIALDELFQAWKEEDKLKLVSDMKASGVQTWHIYLTEDTILKKLDSLPTSPGVEALRITHSHSREGAKKHIVRLRRALNSVLGDKDKARDVLSEAKKEAQGLVNVEALREGVEEEMRNQQQQRNPSTSSPPATTSSPPAPTPNPTPPAASAKDARGVMANPELVHRILLQPSSKLHELTLDGSEILDTPTYEGVLDEDEEDEAGEGLSEIERIERTMRRAFWDSIESAVGGGDFSSFDRAAEDLLELVLSLVPSRPDLHKSIKERLSGGTRLSNLIAIGSFLSQIESAARVSSTTAWLSKAGECDLVKSLRFLLKKAEVCHVDLVNSKLLQVVPFVKASGADYERSKFFETYGEGGERALGVVEWVDRVKRGSDEGVAVEDLFKGTGCVDEILFANVSGGLKFPEVFNMDIGLFMKVREVAKVSGAVCAISVHLGNTLKVSFKEEDARPLFELLRGSRIVEEDLHATCWRMGEAMAGRKVSDEERSVLKGRIQGCLAKTDSVAKLFERRIVDWFRKLLLKKNVGERVVPEEMKSGLIGGRGRGGVGVGVGENIEFGREEANKLGLGLVAGGLMEVGGDLKGAVDHMWGVYGGLLEDMMMK</sequence>
<evidence type="ECO:0000313" key="4">
    <source>
        <dbReference type="Proteomes" id="UP001165065"/>
    </source>
</evidence>
<dbReference type="Proteomes" id="UP001165065">
    <property type="component" value="Unassembled WGS sequence"/>
</dbReference>
<feature type="region of interest" description="Disordered" evidence="2">
    <location>
        <begin position="35"/>
        <end position="54"/>
    </location>
</feature>
<dbReference type="AlphaFoldDB" id="A0A9W7GDL5"/>
<dbReference type="OrthoDB" id="48385at2759"/>
<feature type="compositionally biased region" description="Basic and acidic residues" evidence="2">
    <location>
        <begin position="228"/>
        <end position="238"/>
    </location>
</feature>
<evidence type="ECO:0000313" key="3">
    <source>
        <dbReference type="EMBL" id="GMI44101.1"/>
    </source>
</evidence>
<feature type="region of interest" description="Disordered" evidence="2">
    <location>
        <begin position="61"/>
        <end position="157"/>
    </location>
</feature>
<feature type="region of interest" description="Disordered" evidence="2">
    <location>
        <begin position="489"/>
        <end position="529"/>
    </location>
</feature>
<feature type="compositionally biased region" description="Pro residues" evidence="2">
    <location>
        <begin position="513"/>
        <end position="523"/>
    </location>
</feature>
<feature type="compositionally biased region" description="Basic and acidic residues" evidence="2">
    <location>
        <begin position="107"/>
        <end position="120"/>
    </location>
</feature>
<evidence type="ECO:0000256" key="2">
    <source>
        <dbReference type="SAM" id="MobiDB-lite"/>
    </source>
</evidence>
<feature type="compositionally biased region" description="Low complexity" evidence="2">
    <location>
        <begin position="211"/>
        <end position="222"/>
    </location>
</feature>
<dbReference type="Pfam" id="PF05794">
    <property type="entry name" value="Tcp11"/>
    <property type="match status" value="1"/>
</dbReference>
<feature type="region of interest" description="Disordered" evidence="2">
    <location>
        <begin position="169"/>
        <end position="238"/>
    </location>
</feature>
<protein>
    <submittedName>
        <fullName evidence="3">Uncharacterized protein</fullName>
    </submittedName>
</protein>